<comment type="caution">
    <text evidence="3">The sequence shown here is derived from an EMBL/GenBank/DDBJ whole genome shotgun (WGS) entry which is preliminary data.</text>
</comment>
<dbReference type="Pfam" id="PF08327">
    <property type="entry name" value="AHSA1"/>
    <property type="match status" value="1"/>
</dbReference>
<dbReference type="CDD" id="cd08898">
    <property type="entry name" value="SRPBCC_CalC_Aha1-like_5"/>
    <property type="match status" value="1"/>
</dbReference>
<evidence type="ECO:0000259" key="2">
    <source>
        <dbReference type="Pfam" id="PF08327"/>
    </source>
</evidence>
<accession>A0ABX2BQ28</accession>
<gene>
    <name evidence="3" type="ORF">GNZ12_09950</name>
</gene>
<protein>
    <submittedName>
        <fullName evidence="3">Vanillate O-demethylase oxidoreductase VanB</fullName>
    </submittedName>
</protein>
<dbReference type="EMBL" id="WOEY01000037">
    <property type="protein sequence ID" value="NPT41637.1"/>
    <property type="molecule type" value="Genomic_DNA"/>
</dbReference>
<dbReference type="InterPro" id="IPR013538">
    <property type="entry name" value="ASHA1/2-like_C"/>
</dbReference>
<sequence>MDNSSDVSKNASTDRIEKQILLKAPRSRVWRAVSNAEEFGNWFCVDFSGKQFVAGQSIQGNITYPGYEHLVMDLLVERVEPEHHLSFRWHPAAVDVSVDYSPEPTTLVVFELSEVDSGTLLHVTESGFDRIPAARRAEAFRMNSGGWEEQMVNIEKYVAKG</sequence>
<evidence type="ECO:0000256" key="1">
    <source>
        <dbReference type="ARBA" id="ARBA00006817"/>
    </source>
</evidence>
<comment type="similarity">
    <text evidence="1">Belongs to the AHA1 family.</text>
</comment>
<feature type="domain" description="Activator of Hsp90 ATPase homologue 1/2-like C-terminal" evidence="2">
    <location>
        <begin position="23"/>
        <end position="158"/>
    </location>
</feature>
<proteinExistence type="inferred from homology"/>
<dbReference type="RefSeq" id="WP_172310186.1">
    <property type="nucleotide sequence ID" value="NZ_WOEY01000037.1"/>
</dbReference>
<keyword evidence="4" id="KW-1185">Reference proteome</keyword>
<reference evidence="3 4" key="1">
    <citation type="submission" date="2019-11" db="EMBL/GenBank/DDBJ databases">
        <title>Metabolism of dissolved organic matter in forest soils.</title>
        <authorList>
            <person name="Cyle K.T."/>
            <person name="Wilhelm R.C."/>
            <person name="Martinez C.E."/>
        </authorList>
    </citation>
    <scope>NUCLEOTIDE SEQUENCE [LARGE SCALE GENOMIC DNA]</scope>
    <source>
        <strain evidence="3 4">1N</strain>
    </source>
</reference>
<dbReference type="SUPFAM" id="SSF55961">
    <property type="entry name" value="Bet v1-like"/>
    <property type="match status" value="1"/>
</dbReference>
<dbReference type="Proteomes" id="UP000652198">
    <property type="component" value="Unassembled WGS sequence"/>
</dbReference>
<evidence type="ECO:0000313" key="4">
    <source>
        <dbReference type="Proteomes" id="UP000652198"/>
    </source>
</evidence>
<dbReference type="Gene3D" id="3.30.530.20">
    <property type="match status" value="1"/>
</dbReference>
<name>A0ABX2BQ28_9BURK</name>
<dbReference type="InterPro" id="IPR023393">
    <property type="entry name" value="START-like_dom_sf"/>
</dbReference>
<organism evidence="3 4">
    <name type="scientific">Paraburkholderia solitsugae</name>
    <dbReference type="NCBI Taxonomy" id="2675748"/>
    <lineage>
        <taxon>Bacteria</taxon>
        <taxon>Pseudomonadati</taxon>
        <taxon>Pseudomonadota</taxon>
        <taxon>Betaproteobacteria</taxon>
        <taxon>Burkholderiales</taxon>
        <taxon>Burkholderiaceae</taxon>
        <taxon>Paraburkholderia</taxon>
    </lineage>
</organism>
<evidence type="ECO:0000313" key="3">
    <source>
        <dbReference type="EMBL" id="NPT41637.1"/>
    </source>
</evidence>